<reference evidence="17 18" key="2">
    <citation type="submission" date="2020-08" db="EMBL/GenBank/DDBJ databases">
        <authorList>
            <person name="Ueki A."/>
            <person name="Tonouchi A."/>
        </authorList>
    </citation>
    <scope>NUCLEOTIDE SEQUENCE [LARGE SCALE GENOMIC DNA]</scope>
    <source>
        <strain evidence="17 18">CTTW</strain>
    </source>
</reference>
<evidence type="ECO:0000256" key="12">
    <source>
        <dbReference type="ARBA" id="ARBA00023012"/>
    </source>
</evidence>
<dbReference type="CDD" id="cd06225">
    <property type="entry name" value="HAMP"/>
    <property type="match status" value="1"/>
</dbReference>
<dbReference type="SUPFAM" id="SSF158472">
    <property type="entry name" value="HAMP domain-like"/>
    <property type="match status" value="1"/>
</dbReference>
<dbReference type="InterPro" id="IPR050398">
    <property type="entry name" value="HssS/ArlS-like"/>
</dbReference>
<keyword evidence="18" id="KW-1185">Reference proteome</keyword>
<dbReference type="InterPro" id="IPR036097">
    <property type="entry name" value="HisK_dim/P_sf"/>
</dbReference>
<dbReference type="InterPro" id="IPR003660">
    <property type="entry name" value="HAMP_dom"/>
</dbReference>
<evidence type="ECO:0000313" key="17">
    <source>
        <dbReference type="EMBL" id="BCK01546.1"/>
    </source>
</evidence>
<dbReference type="GO" id="GO:0005886">
    <property type="term" value="C:plasma membrane"/>
    <property type="evidence" value="ECO:0007669"/>
    <property type="project" value="UniProtKB-SubCell"/>
</dbReference>
<dbReference type="EC" id="2.7.13.3" evidence="3"/>
<dbReference type="Gene3D" id="6.10.340.10">
    <property type="match status" value="1"/>
</dbReference>
<evidence type="ECO:0000256" key="5">
    <source>
        <dbReference type="ARBA" id="ARBA00022553"/>
    </source>
</evidence>
<evidence type="ECO:0000256" key="10">
    <source>
        <dbReference type="ARBA" id="ARBA00022840"/>
    </source>
</evidence>
<evidence type="ECO:0000256" key="8">
    <source>
        <dbReference type="ARBA" id="ARBA00022741"/>
    </source>
</evidence>
<reference evidence="17 18" key="1">
    <citation type="submission" date="2020-08" db="EMBL/GenBank/DDBJ databases">
        <title>Draft genome sequencing of an Anaerocolumna strain isolated from anoxic soil subjected to BSD treatment.</title>
        <authorList>
            <person name="Uek A."/>
            <person name="Tonouchi A."/>
        </authorList>
    </citation>
    <scope>NUCLEOTIDE SEQUENCE [LARGE SCALE GENOMIC DNA]</scope>
    <source>
        <strain evidence="17 18">CTTW</strain>
    </source>
</reference>
<gene>
    <name evidence="17" type="ORF">bsdcttw_45860</name>
</gene>
<keyword evidence="13 14" id="KW-0472">Membrane</keyword>
<sequence length="452" mass="51605">MKHKSIFSLRYKQIFILIAGTLVSLGMYFLVQSFGNLLVDKKYLNENAETKRLTQYQDSLENYITNNRISVKDVGSISKWVKKQHYVYLVIYDGDEIVYESGYWDDKYSAYELAETADGVNTVTGTTPSLERTVNNIAFSDGTYLAEIMDASELKWISIVTYVSLVVFFFFLFLILILYNHRLIARIMQLSKEVSLIEKGDLEQPIYHKGNDEISLLAINADNMRHSIIARHKSEKEAWEANSELITSMSHDIRTPLTSLIGYLEILASGNYSSNEQFNKYIKSCKTKSIQLKDLSDKLFQYFLVFGKEKIAMQMGTFDVGILFQQLISEHVFDLSNSGFQVKTEFPEEACTIFTDIQYLKRLFDNLFSNIRKYAALDGDVSIASHIEGTTLTISIANTIRVDSAILESTNIGLKTCKKIVEQMNGTFSIKKAPSTFKVIITFPIKRMSKKN</sequence>
<dbReference type="SMART" id="SM00388">
    <property type="entry name" value="HisKA"/>
    <property type="match status" value="1"/>
</dbReference>
<dbReference type="PROSITE" id="PS50109">
    <property type="entry name" value="HIS_KIN"/>
    <property type="match status" value="1"/>
</dbReference>
<dbReference type="PANTHER" id="PTHR45528:SF1">
    <property type="entry name" value="SENSOR HISTIDINE KINASE CPXA"/>
    <property type="match status" value="1"/>
</dbReference>
<accession>A0A7M3SAC8</accession>
<dbReference type="PANTHER" id="PTHR45528">
    <property type="entry name" value="SENSOR HISTIDINE KINASE CPXA"/>
    <property type="match status" value="1"/>
</dbReference>
<comment type="catalytic activity">
    <reaction evidence="1">
        <text>ATP + protein L-histidine = ADP + protein N-phospho-L-histidine.</text>
        <dbReference type="EC" id="2.7.13.3"/>
    </reaction>
</comment>
<keyword evidence="9 17" id="KW-0418">Kinase</keyword>
<evidence type="ECO:0000259" key="16">
    <source>
        <dbReference type="PROSITE" id="PS50885"/>
    </source>
</evidence>
<dbReference type="InterPro" id="IPR036890">
    <property type="entry name" value="HATPase_C_sf"/>
</dbReference>
<feature type="domain" description="Histidine kinase" evidence="15">
    <location>
        <begin position="248"/>
        <end position="447"/>
    </location>
</feature>
<keyword evidence="5" id="KW-0597">Phosphoprotein</keyword>
<dbReference type="Pfam" id="PF02518">
    <property type="entry name" value="HATPase_c"/>
    <property type="match status" value="1"/>
</dbReference>
<dbReference type="CDD" id="cd00082">
    <property type="entry name" value="HisKA"/>
    <property type="match status" value="1"/>
</dbReference>
<keyword evidence="10" id="KW-0067">ATP-binding</keyword>
<dbReference type="Gene3D" id="1.10.287.130">
    <property type="match status" value="1"/>
</dbReference>
<dbReference type="Gene3D" id="3.30.565.10">
    <property type="entry name" value="Histidine kinase-like ATPase, C-terminal domain"/>
    <property type="match status" value="1"/>
</dbReference>
<evidence type="ECO:0000256" key="7">
    <source>
        <dbReference type="ARBA" id="ARBA00022692"/>
    </source>
</evidence>
<keyword evidence="12" id="KW-0902">Two-component regulatory system</keyword>
<dbReference type="GO" id="GO:0000155">
    <property type="term" value="F:phosphorelay sensor kinase activity"/>
    <property type="evidence" value="ECO:0007669"/>
    <property type="project" value="InterPro"/>
</dbReference>
<evidence type="ECO:0000256" key="3">
    <source>
        <dbReference type="ARBA" id="ARBA00012438"/>
    </source>
</evidence>
<evidence type="ECO:0000256" key="11">
    <source>
        <dbReference type="ARBA" id="ARBA00022989"/>
    </source>
</evidence>
<feature type="transmembrane region" description="Helical" evidence="14">
    <location>
        <begin position="12"/>
        <end position="31"/>
    </location>
</feature>
<dbReference type="SMART" id="SM00387">
    <property type="entry name" value="HATPase_c"/>
    <property type="match status" value="1"/>
</dbReference>
<keyword evidence="7 14" id="KW-0812">Transmembrane</keyword>
<dbReference type="GO" id="GO:0005524">
    <property type="term" value="F:ATP binding"/>
    <property type="evidence" value="ECO:0007669"/>
    <property type="project" value="UniProtKB-KW"/>
</dbReference>
<dbReference type="SUPFAM" id="SSF55874">
    <property type="entry name" value="ATPase domain of HSP90 chaperone/DNA topoisomerase II/histidine kinase"/>
    <property type="match status" value="1"/>
</dbReference>
<dbReference type="Pfam" id="PF00512">
    <property type="entry name" value="HisKA"/>
    <property type="match status" value="1"/>
</dbReference>
<keyword evidence="11 14" id="KW-1133">Transmembrane helix</keyword>
<feature type="domain" description="HAMP" evidence="16">
    <location>
        <begin position="181"/>
        <end position="233"/>
    </location>
</feature>
<dbReference type="PROSITE" id="PS50885">
    <property type="entry name" value="HAMP"/>
    <property type="match status" value="1"/>
</dbReference>
<keyword evidence="4" id="KW-1003">Cell membrane</keyword>
<evidence type="ECO:0000256" key="6">
    <source>
        <dbReference type="ARBA" id="ARBA00022679"/>
    </source>
</evidence>
<evidence type="ECO:0000256" key="14">
    <source>
        <dbReference type="SAM" id="Phobius"/>
    </source>
</evidence>
<evidence type="ECO:0000256" key="4">
    <source>
        <dbReference type="ARBA" id="ARBA00022475"/>
    </source>
</evidence>
<dbReference type="InterPro" id="IPR003661">
    <property type="entry name" value="HisK_dim/P_dom"/>
</dbReference>
<organism evidence="17 18">
    <name type="scientific">Anaerocolumna chitinilytica</name>
    <dbReference type="NCBI Taxonomy" id="1727145"/>
    <lineage>
        <taxon>Bacteria</taxon>
        <taxon>Bacillati</taxon>
        <taxon>Bacillota</taxon>
        <taxon>Clostridia</taxon>
        <taxon>Lachnospirales</taxon>
        <taxon>Lachnospiraceae</taxon>
        <taxon>Anaerocolumna</taxon>
    </lineage>
</organism>
<dbReference type="EMBL" id="AP023368">
    <property type="protein sequence ID" value="BCK01546.1"/>
    <property type="molecule type" value="Genomic_DNA"/>
</dbReference>
<proteinExistence type="predicted"/>
<dbReference type="Proteomes" id="UP000515703">
    <property type="component" value="Chromosome"/>
</dbReference>
<evidence type="ECO:0000256" key="2">
    <source>
        <dbReference type="ARBA" id="ARBA00004651"/>
    </source>
</evidence>
<dbReference type="InterPro" id="IPR005467">
    <property type="entry name" value="His_kinase_dom"/>
</dbReference>
<dbReference type="AlphaFoldDB" id="A0A7M3SAC8"/>
<name>A0A7M3SAC8_9FIRM</name>
<evidence type="ECO:0000259" key="15">
    <source>
        <dbReference type="PROSITE" id="PS50109"/>
    </source>
</evidence>
<evidence type="ECO:0000313" key="18">
    <source>
        <dbReference type="Proteomes" id="UP000515703"/>
    </source>
</evidence>
<dbReference type="KEGG" id="acht:bsdcttw_45860"/>
<evidence type="ECO:0000256" key="13">
    <source>
        <dbReference type="ARBA" id="ARBA00023136"/>
    </source>
</evidence>
<comment type="subcellular location">
    <subcellularLocation>
        <location evidence="2">Cell membrane</location>
        <topology evidence="2">Multi-pass membrane protein</topology>
    </subcellularLocation>
</comment>
<keyword evidence="6" id="KW-0808">Transferase</keyword>
<evidence type="ECO:0000256" key="1">
    <source>
        <dbReference type="ARBA" id="ARBA00000085"/>
    </source>
</evidence>
<evidence type="ECO:0000256" key="9">
    <source>
        <dbReference type="ARBA" id="ARBA00022777"/>
    </source>
</evidence>
<protein>
    <recommendedName>
        <fullName evidence="3">histidine kinase</fullName>
        <ecNumber evidence="3">2.7.13.3</ecNumber>
    </recommendedName>
</protein>
<dbReference type="InterPro" id="IPR003594">
    <property type="entry name" value="HATPase_dom"/>
</dbReference>
<feature type="transmembrane region" description="Helical" evidence="14">
    <location>
        <begin position="159"/>
        <end position="179"/>
    </location>
</feature>
<dbReference type="SUPFAM" id="SSF47384">
    <property type="entry name" value="Homodimeric domain of signal transducing histidine kinase"/>
    <property type="match status" value="1"/>
</dbReference>
<keyword evidence="8" id="KW-0547">Nucleotide-binding</keyword>